<dbReference type="Gene3D" id="3.30.1540.10">
    <property type="entry name" value="formyl-coa transferase, domain 3"/>
    <property type="match status" value="1"/>
</dbReference>
<dbReference type="EMBL" id="BMGR01000004">
    <property type="protein sequence ID" value="GGG00272.1"/>
    <property type="molecule type" value="Genomic_DNA"/>
</dbReference>
<keyword evidence="1 2" id="KW-0808">Transferase</keyword>
<dbReference type="InterPro" id="IPR023606">
    <property type="entry name" value="CoA-Trfase_III_dom_1_sf"/>
</dbReference>
<evidence type="ECO:0000313" key="2">
    <source>
        <dbReference type="EMBL" id="GGG00272.1"/>
    </source>
</evidence>
<evidence type="ECO:0000256" key="1">
    <source>
        <dbReference type="ARBA" id="ARBA00022679"/>
    </source>
</evidence>
<comment type="caution">
    <text evidence="2">The sequence shown here is derived from an EMBL/GenBank/DDBJ whole genome shotgun (WGS) entry which is preliminary data.</text>
</comment>
<dbReference type="InterPro" id="IPR044855">
    <property type="entry name" value="CoA-Trfase_III_dom3_sf"/>
</dbReference>
<reference evidence="2" key="1">
    <citation type="journal article" date="2014" name="Int. J. Syst. Evol. Microbiol.">
        <title>Complete genome sequence of Corynebacterium casei LMG S-19264T (=DSM 44701T), isolated from a smear-ripened cheese.</title>
        <authorList>
            <consortium name="US DOE Joint Genome Institute (JGI-PGF)"/>
            <person name="Walter F."/>
            <person name="Albersmeier A."/>
            <person name="Kalinowski J."/>
            <person name="Ruckert C."/>
        </authorList>
    </citation>
    <scope>NUCLEOTIDE SEQUENCE</scope>
    <source>
        <strain evidence="2">CGMCC 1.12987</strain>
    </source>
</reference>
<sequence length="382" mass="42302">MKLLDGLLVLDFGQFLAAPFAAMRLADLGARVIKIERSEIGDLSRKLTLSNLVVDGDSTVFHSMNRNKESYAANLKNPEDVKAVMKLVEKADVLIEGFRPGTMAKLGLDYDSVKKINPRLVYGSVTGYGNEGPWKDKPGQDMLVQSLSGMPWLNGNRDQPPLPFGLSVVDMFTSANLVQGILAALVRRGTTGEGGLVEVSLIESALDLQFEVLTTHLNDGGKLPERSEVNNGHAYLGAPYGIYETKDGFIALAMGSIIQLGELLECDELLNYQDSKTWFDKRDEIKRILVGHLKLKETKEWLQVLEAADYWCADVHTMETLMNHEGFKALEMVQEVVRKNGATLRTTRCPIRVNGQRLFKANAAPVLGEDTDHVNKEFHLKG</sequence>
<dbReference type="InterPro" id="IPR003673">
    <property type="entry name" value="CoA-Trfase_fam_III"/>
</dbReference>
<protein>
    <submittedName>
        <fullName evidence="2">CoA transferase</fullName>
    </submittedName>
</protein>
<accession>A0A917FSS5</accession>
<dbReference type="Gene3D" id="3.40.50.10540">
    <property type="entry name" value="Crotonobetainyl-coa:carnitine coa-transferase, domain 1"/>
    <property type="match status" value="1"/>
</dbReference>
<gene>
    <name evidence="2" type="ORF">GCM10010916_16860</name>
</gene>
<organism evidence="2 3">
    <name type="scientific">Paenibacillus abyssi</name>
    <dbReference type="NCBI Taxonomy" id="1340531"/>
    <lineage>
        <taxon>Bacteria</taxon>
        <taxon>Bacillati</taxon>
        <taxon>Bacillota</taxon>
        <taxon>Bacilli</taxon>
        <taxon>Bacillales</taxon>
        <taxon>Paenibacillaceae</taxon>
        <taxon>Paenibacillus</taxon>
    </lineage>
</organism>
<keyword evidence="3" id="KW-1185">Reference proteome</keyword>
<dbReference type="PANTHER" id="PTHR48207">
    <property type="entry name" value="SUCCINATE--HYDROXYMETHYLGLUTARATE COA-TRANSFERASE"/>
    <property type="match status" value="1"/>
</dbReference>
<dbReference type="PANTHER" id="PTHR48207:SF4">
    <property type="entry name" value="BLL6097 PROTEIN"/>
    <property type="match status" value="1"/>
</dbReference>
<dbReference type="Proteomes" id="UP000644756">
    <property type="component" value="Unassembled WGS sequence"/>
</dbReference>
<dbReference type="AlphaFoldDB" id="A0A917FSS5"/>
<evidence type="ECO:0000313" key="3">
    <source>
        <dbReference type="Proteomes" id="UP000644756"/>
    </source>
</evidence>
<dbReference type="Pfam" id="PF02515">
    <property type="entry name" value="CoA_transf_3"/>
    <property type="match status" value="1"/>
</dbReference>
<dbReference type="InterPro" id="IPR050483">
    <property type="entry name" value="CoA-transferase_III_domain"/>
</dbReference>
<reference evidence="2" key="2">
    <citation type="submission" date="2020-09" db="EMBL/GenBank/DDBJ databases">
        <authorList>
            <person name="Sun Q."/>
            <person name="Zhou Y."/>
        </authorList>
    </citation>
    <scope>NUCLEOTIDE SEQUENCE</scope>
    <source>
        <strain evidence="2">CGMCC 1.12987</strain>
    </source>
</reference>
<proteinExistence type="predicted"/>
<name>A0A917FSS5_9BACL</name>
<dbReference type="GO" id="GO:0008410">
    <property type="term" value="F:CoA-transferase activity"/>
    <property type="evidence" value="ECO:0007669"/>
    <property type="project" value="TreeGrafter"/>
</dbReference>
<dbReference type="RefSeq" id="WP_188530600.1">
    <property type="nucleotide sequence ID" value="NZ_BMGR01000004.1"/>
</dbReference>
<dbReference type="SUPFAM" id="SSF89796">
    <property type="entry name" value="CoA-transferase family III (CaiB/BaiF)"/>
    <property type="match status" value="1"/>
</dbReference>